<evidence type="ECO:0000313" key="2">
    <source>
        <dbReference type="Proteomes" id="UP000824533"/>
    </source>
</evidence>
<name>A0ACC1CG73_9NEOP</name>
<dbReference type="Proteomes" id="UP000824533">
    <property type="component" value="Linkage Group LG27"/>
</dbReference>
<comment type="caution">
    <text evidence="1">The sequence shown here is derived from an EMBL/GenBank/DDBJ whole genome shotgun (WGS) entry which is preliminary data.</text>
</comment>
<accession>A0ACC1CG73</accession>
<keyword evidence="2" id="KW-1185">Reference proteome</keyword>
<organism evidence="1 2">
    <name type="scientific">Dendrolimus kikuchii</name>
    <dbReference type="NCBI Taxonomy" id="765133"/>
    <lineage>
        <taxon>Eukaryota</taxon>
        <taxon>Metazoa</taxon>
        <taxon>Ecdysozoa</taxon>
        <taxon>Arthropoda</taxon>
        <taxon>Hexapoda</taxon>
        <taxon>Insecta</taxon>
        <taxon>Pterygota</taxon>
        <taxon>Neoptera</taxon>
        <taxon>Endopterygota</taxon>
        <taxon>Lepidoptera</taxon>
        <taxon>Glossata</taxon>
        <taxon>Ditrysia</taxon>
        <taxon>Bombycoidea</taxon>
        <taxon>Lasiocampidae</taxon>
        <taxon>Dendrolimus</taxon>
    </lineage>
</organism>
<gene>
    <name evidence="1" type="ORF">K1T71_013954</name>
</gene>
<dbReference type="EMBL" id="CM034413">
    <property type="protein sequence ID" value="KAJ0170583.1"/>
    <property type="molecule type" value="Genomic_DNA"/>
</dbReference>
<sequence>MSDENCVKDDCVAPCPKKLKINHENEDIINETTLLLKDFIVEKVLNNNSNRKTVCIQGKFKDKSDLGLIILEKNAFKENDLNSEGYFCQDTKLRTFFQNDIYGNYECYPRSQINGVKTTIIYPATEKHISKYNQQEVHIVLETPELYEKLTLPHLAKEQFNLQWVYNILEGKSEQDRIIHNNTSETEGFVLLPDLKWDGITKETLYLLAIVRQRGIKSLRDLDEGHLPLLKRVRDEGKKKILEKYKVPGSQLRIYFHYQPSFYHLHIHFTYLRHEAPGIYVEKSHLLDTVIDNIEMMGNYYKMATLPFTVREMDNIFNVYETNGHIKRIETNVENIELIDK</sequence>
<proteinExistence type="predicted"/>
<reference evidence="1 2" key="1">
    <citation type="journal article" date="2021" name="Front. Genet.">
        <title>Chromosome-Level Genome Assembly Reveals Significant Gene Expansion in the Toll and IMD Signaling Pathways of Dendrolimus kikuchii.</title>
        <authorList>
            <person name="Zhou J."/>
            <person name="Wu P."/>
            <person name="Xiong Z."/>
            <person name="Liu N."/>
            <person name="Zhao N."/>
            <person name="Ji M."/>
            <person name="Qiu Y."/>
            <person name="Yang B."/>
        </authorList>
    </citation>
    <scope>NUCLEOTIDE SEQUENCE [LARGE SCALE GENOMIC DNA]</scope>
    <source>
        <strain evidence="1">Ann1</strain>
    </source>
</reference>
<protein>
    <submittedName>
        <fullName evidence="1">Uncharacterized protein</fullName>
    </submittedName>
</protein>
<evidence type="ECO:0000313" key="1">
    <source>
        <dbReference type="EMBL" id="KAJ0170583.1"/>
    </source>
</evidence>